<evidence type="ECO:0000313" key="1">
    <source>
        <dbReference type="EMBL" id="KAJ3497703.1"/>
    </source>
</evidence>
<protein>
    <submittedName>
        <fullName evidence="1">Uncharacterized protein</fullName>
    </submittedName>
</protein>
<organism evidence="1 2">
    <name type="scientific">Lecanicillium saksenae</name>
    <dbReference type="NCBI Taxonomy" id="468837"/>
    <lineage>
        <taxon>Eukaryota</taxon>
        <taxon>Fungi</taxon>
        <taxon>Dikarya</taxon>
        <taxon>Ascomycota</taxon>
        <taxon>Pezizomycotina</taxon>
        <taxon>Sordariomycetes</taxon>
        <taxon>Hypocreomycetidae</taxon>
        <taxon>Hypocreales</taxon>
        <taxon>Cordycipitaceae</taxon>
        <taxon>Lecanicillium</taxon>
    </lineage>
</organism>
<accession>A0ACC1R309</accession>
<name>A0ACC1R309_9HYPO</name>
<dbReference type="EMBL" id="JANAKD010000095">
    <property type="protein sequence ID" value="KAJ3497703.1"/>
    <property type="molecule type" value="Genomic_DNA"/>
</dbReference>
<sequence length="158" mass="17804">MSLPTITAMLTPTPSTREAIADAMYRCLWGFDTADAELFASSFTKDCVFDLNGKIMNSLDEIKTKCFDPISKMDTTHFLTNVRVNHVEGETKAVGTSCGLAQHYARGEGMTQDSKSLLVGSLYWYEFEKEESTSLWKIKHWKIKSVWSEGDWAILDGE</sequence>
<reference evidence="1" key="1">
    <citation type="submission" date="2022-07" db="EMBL/GenBank/DDBJ databases">
        <title>Genome Sequence of Lecanicillium saksenae.</title>
        <authorList>
            <person name="Buettner E."/>
        </authorList>
    </citation>
    <scope>NUCLEOTIDE SEQUENCE</scope>
    <source>
        <strain evidence="1">VT-O1</strain>
    </source>
</reference>
<gene>
    <name evidence="1" type="ORF">NLG97_g1702</name>
</gene>
<comment type="caution">
    <text evidence="1">The sequence shown here is derived from an EMBL/GenBank/DDBJ whole genome shotgun (WGS) entry which is preliminary data.</text>
</comment>
<evidence type="ECO:0000313" key="2">
    <source>
        <dbReference type="Proteomes" id="UP001148737"/>
    </source>
</evidence>
<keyword evidence="2" id="KW-1185">Reference proteome</keyword>
<proteinExistence type="predicted"/>
<dbReference type="Proteomes" id="UP001148737">
    <property type="component" value="Unassembled WGS sequence"/>
</dbReference>